<dbReference type="Gene3D" id="3.80.10.10">
    <property type="entry name" value="Ribonuclease Inhibitor"/>
    <property type="match status" value="1"/>
</dbReference>
<dbReference type="SUPFAM" id="SSF52047">
    <property type="entry name" value="RNI-like"/>
    <property type="match status" value="1"/>
</dbReference>
<dbReference type="SUPFAM" id="SSF54695">
    <property type="entry name" value="POZ domain"/>
    <property type="match status" value="1"/>
</dbReference>
<feature type="compositionally biased region" description="Basic and acidic residues" evidence="2">
    <location>
        <begin position="923"/>
        <end position="938"/>
    </location>
</feature>
<dbReference type="GO" id="GO:0005737">
    <property type="term" value="C:cytoplasm"/>
    <property type="evidence" value="ECO:0007669"/>
    <property type="project" value="TreeGrafter"/>
</dbReference>
<dbReference type="Gene3D" id="3.30.710.10">
    <property type="entry name" value="Potassium Channel Kv1.1, Chain A"/>
    <property type="match status" value="1"/>
</dbReference>
<evidence type="ECO:0008006" key="4">
    <source>
        <dbReference type="Google" id="ProtNLM"/>
    </source>
</evidence>
<dbReference type="InterPro" id="IPR011333">
    <property type="entry name" value="SKP1/BTB/POZ_sf"/>
</dbReference>
<proteinExistence type="predicted"/>
<dbReference type="SMART" id="SM00367">
    <property type="entry name" value="LRR_CC"/>
    <property type="match status" value="3"/>
</dbReference>
<dbReference type="EnsemblPlants" id="EMT07052">
    <property type="protein sequence ID" value="EMT07052"/>
    <property type="gene ID" value="F775_15028"/>
</dbReference>
<protein>
    <recommendedName>
        <fullName evidence="4">BTB domain-containing protein</fullName>
    </recommendedName>
</protein>
<evidence type="ECO:0000256" key="2">
    <source>
        <dbReference type="SAM" id="MobiDB-lite"/>
    </source>
</evidence>
<organism evidence="3">
    <name type="scientific">Aegilops tauschii</name>
    <name type="common">Tausch's goatgrass</name>
    <name type="synonym">Aegilops squarrosa</name>
    <dbReference type="NCBI Taxonomy" id="37682"/>
    <lineage>
        <taxon>Eukaryota</taxon>
        <taxon>Viridiplantae</taxon>
        <taxon>Streptophyta</taxon>
        <taxon>Embryophyta</taxon>
        <taxon>Tracheophyta</taxon>
        <taxon>Spermatophyta</taxon>
        <taxon>Magnoliopsida</taxon>
        <taxon>Liliopsida</taxon>
        <taxon>Poales</taxon>
        <taxon>Poaceae</taxon>
        <taxon>BOP clade</taxon>
        <taxon>Pooideae</taxon>
        <taxon>Triticodae</taxon>
        <taxon>Triticeae</taxon>
        <taxon>Triticinae</taxon>
        <taxon>Aegilops</taxon>
    </lineage>
</organism>
<dbReference type="InterPro" id="IPR050648">
    <property type="entry name" value="F-box_LRR-repeat"/>
</dbReference>
<evidence type="ECO:0000313" key="3">
    <source>
        <dbReference type="EnsemblPlants" id="EMT07052"/>
    </source>
</evidence>
<feature type="region of interest" description="Disordered" evidence="2">
    <location>
        <begin position="917"/>
        <end position="946"/>
    </location>
</feature>
<dbReference type="PANTHER" id="PTHR13382">
    <property type="entry name" value="MITOCHONDRIAL ATP SYNTHASE COUPLING FACTOR B"/>
    <property type="match status" value="1"/>
</dbReference>
<comment type="pathway">
    <text evidence="1">Protein modification; protein ubiquitination.</text>
</comment>
<accession>M8BVU2</accession>
<dbReference type="AlphaFoldDB" id="M8BVU2"/>
<evidence type="ECO:0000256" key="1">
    <source>
        <dbReference type="ARBA" id="ARBA00004906"/>
    </source>
</evidence>
<name>M8BVU2_AEGTA</name>
<reference evidence="3" key="1">
    <citation type="submission" date="2015-06" db="UniProtKB">
        <authorList>
            <consortium name="EnsemblPlants"/>
        </authorList>
    </citation>
    <scope>IDENTIFICATION</scope>
</reference>
<dbReference type="InterPro" id="IPR032675">
    <property type="entry name" value="LRR_dom_sf"/>
</dbReference>
<sequence>MSSAGDGEDGGGAAADTVVLEITDAAASPSSAPPPPPIPVSALAAPLPSPTVLAVRADRSRLIESSSYFRALLGGSFSESGSGYVRISCDLAAAVQVLRYLFEPPASFAISHHNFLPLLEGALFLAVESLLVDCERWFRTVRSRNPSMVVPLDFIIEAWYFAPKHGVTFVEDVCPGYLAQNFAHYVLQQLSLWHEMSLTCNYCCANLMQVRVCLLPLGFAAGTKRNCFEFGNNAVCMILNLLKDSLQTLLHTVTDDNLDSYRIRLTEYSKKIVLSGCPQLTTQFLYISALPTDLDAVFKRTIVSDVNDGCLNHYNGLVKKAKTLSFRNVRIVDLSKCPNVHFGAVILWMKWTFPELRTFIASYCLLFQFEDLQCLLLRCPWINEINLSIDTSIILSKYSIISSRSEVRRDVNRNLSSYYMQSGLYGTSGNPVFSNISKLILEGRNDITDMNLLEISMLKSSLCYINIKHCTLLTDDDSFSYHKDEHAHVMAFRLQELHLEGCEGISCAAMSQLVSNMNIVKSLCLRETSLADGALCNFVGSSLEYLDISETVVSMVSLAPVIRRNSNLSCLKTAGCRNLLFEQGEVQSTSGNKYGRFLQEITSTCYLEDVEMGWAFCPVRVDDLIPSFSKVRRMTVGLGTTLPENILHALPEICPFLESLVLRFQVISDRVVRNLLESSTNLQVLCLHYCLGNLTSFSFQTMAPALRILRLQWVTPWITNDDLTILTQNCNLVELLLSGCKLLDTSSQEIISSGWPNLACLQLEECGQITLDGVDSILDCKALEEVLLRHTGRGIGRTIITDAIREVAFAPLQPITNLLPIAATAPKEAGAGSLRRVRGRLRHPERENYSTPKRFPKASYSDRFREERIYALTCFAAVFEGSGGEDDEEREDEQVQEVGGGGEVVLWRGVLLELEPEAGAAQGDHRAGVEQPAADDHRSGRKTLVV</sequence>
<dbReference type="InterPro" id="IPR006553">
    <property type="entry name" value="Leu-rich_rpt_Cys-con_subtyp"/>
</dbReference>
<dbReference type="PANTHER" id="PTHR13382:SF71">
    <property type="entry name" value="BTB_POZ DOMAIN-CONTAINING PROTEIN FBL11 ISOFORM X4"/>
    <property type="match status" value="1"/>
</dbReference>